<feature type="compositionally biased region" description="Basic and acidic residues" evidence="1">
    <location>
        <begin position="319"/>
        <end position="329"/>
    </location>
</feature>
<organism evidence="2 3">
    <name type="scientific">Bodo saltans</name>
    <name type="common">Flagellated protozoan</name>
    <dbReference type="NCBI Taxonomy" id="75058"/>
    <lineage>
        <taxon>Eukaryota</taxon>
        <taxon>Discoba</taxon>
        <taxon>Euglenozoa</taxon>
        <taxon>Kinetoplastea</taxon>
        <taxon>Metakinetoplastina</taxon>
        <taxon>Eubodonida</taxon>
        <taxon>Bodonidae</taxon>
        <taxon>Bodo</taxon>
    </lineage>
</organism>
<sequence length="572" mass="63137">MDALLQSLSEDSLSRLALRSTLVPASAARQISLMVKSCKNLHEMEISMQHISLDALRTLFQGVVRCASLKQVFIVGGFSVIQAKVLSSCLKGFTISGAHASSSNSDIQAALAVVMKQRDGTSPSDAFLTTNNSDHEHNFYERFGPSGLSIILEPTAFNEVTAAILYEGVESSTRIVQLEVRSSMANSHILTVLPRFRRRVQGILKRNARLVLGAQQQFEETMSLVIFHALQQHPQNQHHHHQDHQDVVPTKPTSSPTCRVLEFSTKHKATNNYPNTSTGDAPAKSTFTPTSPEFDECSSTTPSPHMMAPPEPVQFRMDTSPDHLPEKKLPLSQRRQKNPDDDHHPTTSRTTLPDEFNVPHPIYAHPHHQRPSNMTIVPCLPPSVPSPLLQAHRPLPPPAAPGNVDDEANSRPFQRHVIIEMANLRELIMQQTNIMAQQAKDVEDVRALALRIRDGNDLVLRELAYLMEHQQSPHVGQPPQHHYLQPQPPPAQAPSGPPRFVSKVPCGKPIVAAHQPRPAIIPRPLPPSGRFLPQRPAVKHNGRVVASQLLGGLRVPIAPITRPPNLVFARGG</sequence>
<keyword evidence="3" id="KW-1185">Reference proteome</keyword>
<reference evidence="3" key="1">
    <citation type="submission" date="2015-09" db="EMBL/GenBank/DDBJ databases">
        <authorList>
            <consortium name="Pathogen Informatics"/>
        </authorList>
    </citation>
    <scope>NUCLEOTIDE SEQUENCE [LARGE SCALE GENOMIC DNA]</scope>
    <source>
        <strain evidence="3">Lake Konstanz</strain>
    </source>
</reference>
<dbReference type="EMBL" id="CYKH01000666">
    <property type="protein sequence ID" value="CUG12693.1"/>
    <property type="molecule type" value="Genomic_DNA"/>
</dbReference>
<evidence type="ECO:0000256" key="1">
    <source>
        <dbReference type="SAM" id="MobiDB-lite"/>
    </source>
</evidence>
<gene>
    <name evidence="2" type="ORF">BSAL_74735</name>
</gene>
<dbReference type="AlphaFoldDB" id="A0A0S4IYD7"/>
<name>A0A0S4IYD7_BODSA</name>
<accession>A0A0S4IYD7</accession>
<feature type="compositionally biased region" description="Polar residues" evidence="1">
    <location>
        <begin position="270"/>
        <end position="303"/>
    </location>
</feature>
<dbReference type="Proteomes" id="UP000051952">
    <property type="component" value="Unassembled WGS sequence"/>
</dbReference>
<proteinExistence type="predicted"/>
<feature type="region of interest" description="Disordered" evidence="1">
    <location>
        <begin position="233"/>
        <end position="257"/>
    </location>
</feature>
<feature type="region of interest" description="Disordered" evidence="1">
    <location>
        <begin position="269"/>
        <end position="356"/>
    </location>
</feature>
<dbReference type="VEuPathDB" id="TriTrypDB:BSAL_74735"/>
<evidence type="ECO:0000313" key="3">
    <source>
        <dbReference type="Proteomes" id="UP000051952"/>
    </source>
</evidence>
<protein>
    <submittedName>
        <fullName evidence="2">Uncharacterized protein</fullName>
    </submittedName>
</protein>
<feature type="region of interest" description="Disordered" evidence="1">
    <location>
        <begin position="472"/>
        <end position="498"/>
    </location>
</feature>
<evidence type="ECO:0000313" key="2">
    <source>
        <dbReference type="EMBL" id="CUG12693.1"/>
    </source>
</evidence>
<feature type="compositionally biased region" description="Pro residues" evidence="1">
    <location>
        <begin position="486"/>
        <end position="497"/>
    </location>
</feature>